<organism evidence="1 2">
    <name type="scientific">Symbiodinium microadriaticum</name>
    <name type="common">Dinoflagellate</name>
    <name type="synonym">Zooxanthella microadriatica</name>
    <dbReference type="NCBI Taxonomy" id="2951"/>
    <lineage>
        <taxon>Eukaryota</taxon>
        <taxon>Sar</taxon>
        <taxon>Alveolata</taxon>
        <taxon>Dinophyceae</taxon>
        <taxon>Suessiales</taxon>
        <taxon>Symbiodiniaceae</taxon>
        <taxon>Symbiodinium</taxon>
    </lineage>
</organism>
<keyword evidence="2" id="KW-1185">Reference proteome</keyword>
<proteinExistence type="predicted"/>
<protein>
    <submittedName>
        <fullName evidence="1">Uncharacterized protein</fullName>
    </submittedName>
</protein>
<comment type="caution">
    <text evidence="1">The sequence shown here is derived from an EMBL/GenBank/DDBJ whole genome shotgun (WGS) entry which is preliminary data.</text>
</comment>
<dbReference type="Proteomes" id="UP000186817">
    <property type="component" value="Unassembled WGS sequence"/>
</dbReference>
<name>A0A1Q9DPS6_SYMMI</name>
<dbReference type="OrthoDB" id="10583401at2759"/>
<dbReference type="EMBL" id="LSRX01000443">
    <property type="protein sequence ID" value="OLP97180.1"/>
    <property type="molecule type" value="Genomic_DNA"/>
</dbReference>
<accession>A0A1Q9DPS6</accession>
<reference evidence="1 2" key="1">
    <citation type="submission" date="2016-02" db="EMBL/GenBank/DDBJ databases">
        <title>Genome analysis of coral dinoflagellate symbionts highlights evolutionary adaptations to a symbiotic lifestyle.</title>
        <authorList>
            <person name="Aranda M."/>
            <person name="Li Y."/>
            <person name="Liew Y.J."/>
            <person name="Baumgarten S."/>
            <person name="Simakov O."/>
            <person name="Wilson M."/>
            <person name="Piel J."/>
            <person name="Ashoor H."/>
            <person name="Bougouffa S."/>
            <person name="Bajic V.B."/>
            <person name="Ryu T."/>
            <person name="Ravasi T."/>
            <person name="Bayer T."/>
            <person name="Micklem G."/>
            <person name="Kim H."/>
            <person name="Bhak J."/>
            <person name="Lajeunesse T.C."/>
            <person name="Voolstra C.R."/>
        </authorList>
    </citation>
    <scope>NUCLEOTIDE SEQUENCE [LARGE SCALE GENOMIC DNA]</scope>
    <source>
        <strain evidence="1 2">CCMP2467</strain>
    </source>
</reference>
<gene>
    <name evidence="1" type="ORF">AK812_SmicGene20509</name>
</gene>
<dbReference type="AlphaFoldDB" id="A0A1Q9DPS6"/>
<evidence type="ECO:0000313" key="1">
    <source>
        <dbReference type="EMBL" id="OLP97180.1"/>
    </source>
</evidence>
<evidence type="ECO:0000313" key="2">
    <source>
        <dbReference type="Proteomes" id="UP000186817"/>
    </source>
</evidence>
<sequence>MEEDHGLAGRVQKALRESFALTSETLKVLVDGECSSEEQETKARQLSAAYASKLASVRRELMSAIEDTTEDAGQEDVASQVAEEAAACAELRAKLGLARERLRLASALQELPAWSAAASSKAPDEDAGDKKRQDWDLDLDFKIFNEI</sequence>